<dbReference type="InterPro" id="IPR008523">
    <property type="entry name" value="DUF805"/>
</dbReference>
<dbReference type="Proteomes" id="UP000294963">
    <property type="component" value="Unassembled WGS sequence"/>
</dbReference>
<evidence type="ECO:0000313" key="2">
    <source>
        <dbReference type="EMBL" id="TCM66425.1"/>
    </source>
</evidence>
<organism evidence="2 3">
    <name type="scientific">Acinetobacter calcoaceticus</name>
    <dbReference type="NCBI Taxonomy" id="471"/>
    <lineage>
        <taxon>Bacteria</taxon>
        <taxon>Pseudomonadati</taxon>
        <taxon>Pseudomonadota</taxon>
        <taxon>Gammaproteobacteria</taxon>
        <taxon>Moraxellales</taxon>
        <taxon>Moraxellaceae</taxon>
        <taxon>Acinetobacter</taxon>
        <taxon>Acinetobacter calcoaceticus/baumannii complex</taxon>
    </lineage>
</organism>
<keyword evidence="1" id="KW-1133">Transmembrane helix</keyword>
<reference evidence="2 3" key="1">
    <citation type="submission" date="2019-03" db="EMBL/GenBank/DDBJ databases">
        <title>Genomic analyses of the natural microbiome of Caenorhabditis elegans.</title>
        <authorList>
            <person name="Samuel B."/>
        </authorList>
    </citation>
    <scope>NUCLEOTIDE SEQUENCE [LARGE SCALE GENOMIC DNA]</scope>
    <source>
        <strain evidence="2 3">JUb89</strain>
    </source>
</reference>
<comment type="caution">
    <text evidence="2">The sequence shown here is derived from an EMBL/GenBank/DDBJ whole genome shotgun (WGS) entry which is preliminary data.</text>
</comment>
<feature type="transmembrane region" description="Helical" evidence="1">
    <location>
        <begin position="104"/>
        <end position="125"/>
    </location>
</feature>
<keyword evidence="1" id="KW-0472">Membrane</keyword>
<evidence type="ECO:0000313" key="3">
    <source>
        <dbReference type="Proteomes" id="UP000294963"/>
    </source>
</evidence>
<proteinExistence type="predicted"/>
<sequence length="229" mass="25588">MSNFNPSETSLKDNPFSAKGRFGRLSYLAWIFITSMLYSCFMSLVFIVAIIAFASTGFESDPSIFLSSGMGIFTILLFAILVIVFLVLNINISIRRIHDLNKSGWLCLLFLLPAVNIIFGLYLLFARGTAGSNNFGPERPTEQTERLLGIFYATVMVIMLVAYAVLGAFFYSIQDQLAQLDSIQDTTLMDSDQDASQALDEALTEEEKKIMQEFEAEMQQTQKESQAAN</sequence>
<evidence type="ECO:0000256" key="1">
    <source>
        <dbReference type="SAM" id="Phobius"/>
    </source>
</evidence>
<feature type="transmembrane region" description="Helical" evidence="1">
    <location>
        <begin position="150"/>
        <end position="173"/>
    </location>
</feature>
<dbReference type="PANTHER" id="PTHR34980">
    <property type="entry name" value="INNER MEMBRANE PROTEIN-RELATED-RELATED"/>
    <property type="match status" value="1"/>
</dbReference>
<accession>A0A4R1XVZ6</accession>
<keyword evidence="3" id="KW-1185">Reference proteome</keyword>
<dbReference type="AlphaFoldDB" id="A0A4R1XVZ6"/>
<dbReference type="PANTHER" id="PTHR34980:SF3">
    <property type="entry name" value="BLR8105 PROTEIN"/>
    <property type="match status" value="1"/>
</dbReference>
<feature type="transmembrane region" description="Helical" evidence="1">
    <location>
        <begin position="64"/>
        <end position="92"/>
    </location>
</feature>
<dbReference type="GO" id="GO:0005886">
    <property type="term" value="C:plasma membrane"/>
    <property type="evidence" value="ECO:0007669"/>
    <property type="project" value="TreeGrafter"/>
</dbReference>
<dbReference type="OrthoDB" id="9812349at2"/>
<feature type="transmembrane region" description="Helical" evidence="1">
    <location>
        <begin position="27"/>
        <end position="52"/>
    </location>
</feature>
<protein>
    <submittedName>
        <fullName evidence="2">Uncharacterized membrane protein YhaH (DUF805 family)</fullName>
    </submittedName>
</protein>
<dbReference type="Pfam" id="PF05656">
    <property type="entry name" value="DUF805"/>
    <property type="match status" value="1"/>
</dbReference>
<gene>
    <name evidence="2" type="ORF">EC844_11325</name>
</gene>
<name>A0A4R1XVZ6_ACICA</name>
<keyword evidence="1" id="KW-0812">Transmembrane</keyword>
<dbReference type="EMBL" id="SLVJ01000013">
    <property type="protein sequence ID" value="TCM66425.1"/>
    <property type="molecule type" value="Genomic_DNA"/>
</dbReference>